<dbReference type="GeneID" id="39745173"/>
<keyword evidence="1" id="KW-0812">Transmembrane</keyword>
<protein>
    <submittedName>
        <fullName evidence="2">Variable surface protein</fullName>
    </submittedName>
</protein>
<evidence type="ECO:0000313" key="3">
    <source>
        <dbReference type="Proteomes" id="UP000195521"/>
    </source>
</evidence>
<evidence type="ECO:0000313" key="2">
    <source>
        <dbReference type="EMBL" id="GAW84365.1"/>
    </source>
</evidence>
<keyword evidence="1" id="KW-1133">Transmembrane helix</keyword>
<dbReference type="Proteomes" id="UP000195521">
    <property type="component" value="Unassembled WGS sequence"/>
</dbReference>
<comment type="caution">
    <text evidence="2">The sequence shown here is derived from an EMBL/GenBank/DDBJ whole genome shotgun (WGS) entry which is preliminary data.</text>
</comment>
<gene>
    <name evidence="2" type="ORF">PGO_002580</name>
</gene>
<dbReference type="AlphaFoldDB" id="A0A1Y1JSC1"/>
<feature type="transmembrane region" description="Helical" evidence="1">
    <location>
        <begin position="172"/>
        <end position="194"/>
    </location>
</feature>
<evidence type="ECO:0000256" key="1">
    <source>
        <dbReference type="SAM" id="Phobius"/>
    </source>
</evidence>
<reference evidence="3" key="1">
    <citation type="submission" date="2017-04" db="EMBL/GenBank/DDBJ databases">
        <title>Plasmodium gonderi genome.</title>
        <authorList>
            <person name="Arisue N."/>
            <person name="Honma H."/>
            <person name="Kawai S."/>
            <person name="Tougan T."/>
            <person name="Tanabe K."/>
            <person name="Horii T."/>
        </authorList>
    </citation>
    <scope>NUCLEOTIDE SEQUENCE [LARGE SCALE GENOMIC DNA]</scope>
    <source>
        <strain evidence="3">ATCC 30045</strain>
    </source>
</reference>
<keyword evidence="1" id="KW-0472">Membrane</keyword>
<name>A0A1Y1JSC1_PLAGO</name>
<dbReference type="RefSeq" id="XP_028546954.1">
    <property type="nucleotide sequence ID" value="XM_028691153.1"/>
</dbReference>
<dbReference type="EMBL" id="BDQF01000263">
    <property type="protein sequence ID" value="GAW84365.1"/>
    <property type="molecule type" value="Genomic_DNA"/>
</dbReference>
<accession>A0A1Y1JSC1</accession>
<keyword evidence="3" id="KW-1185">Reference proteome</keyword>
<organism evidence="2 3">
    <name type="scientific">Plasmodium gonderi</name>
    <dbReference type="NCBI Taxonomy" id="77519"/>
    <lineage>
        <taxon>Eukaryota</taxon>
        <taxon>Sar</taxon>
        <taxon>Alveolata</taxon>
        <taxon>Apicomplexa</taxon>
        <taxon>Aconoidasida</taxon>
        <taxon>Haemosporida</taxon>
        <taxon>Plasmodiidae</taxon>
        <taxon>Plasmodium</taxon>
        <taxon>Plasmodium (Plasmodium)</taxon>
    </lineage>
</organism>
<proteinExistence type="predicted"/>
<sequence>MEFVDKILNIINEPCNDNNEQCKLQLFRKLDAEVANMNCGTFGCSYYSHMDLNVSHEFKKFYSYIYNNSYKVDEYNDNVCACFIAWINKKKNDLTNVDMVLWEKDMTTLFNYIKSTSPGSPHDNFCKLNYAQSECKLSKKLQRTSLDIEALHTEIHALIPRNLTTSFISMKYVFTFCFLLFITVLFTFIFLMNFGKIQKFLYNKCNMKFLIWKYTKNTHPYGNYDEFPRSSENERFNIHYLSENNF</sequence>